<dbReference type="PANTHER" id="PTHR33973">
    <property type="entry name" value="OS07G0153300 PROTEIN"/>
    <property type="match status" value="1"/>
</dbReference>
<dbReference type="Pfam" id="PF07103">
    <property type="entry name" value="DUF1365"/>
    <property type="match status" value="1"/>
</dbReference>
<dbReference type="EMBL" id="VFOZ01000001">
    <property type="protein sequence ID" value="TQL98807.1"/>
    <property type="molecule type" value="Genomic_DNA"/>
</dbReference>
<proteinExistence type="predicted"/>
<dbReference type="AlphaFoldDB" id="A0A543CPD5"/>
<evidence type="ECO:0000313" key="2">
    <source>
        <dbReference type="Proteomes" id="UP000316096"/>
    </source>
</evidence>
<organism evidence="1 2">
    <name type="scientific">Actinoallomurus bryophytorum</name>
    <dbReference type="NCBI Taxonomy" id="1490222"/>
    <lineage>
        <taxon>Bacteria</taxon>
        <taxon>Bacillati</taxon>
        <taxon>Actinomycetota</taxon>
        <taxon>Actinomycetes</taxon>
        <taxon>Streptosporangiales</taxon>
        <taxon>Thermomonosporaceae</taxon>
        <taxon>Actinoallomurus</taxon>
    </lineage>
</organism>
<dbReference type="PANTHER" id="PTHR33973:SF4">
    <property type="entry name" value="OS07G0153300 PROTEIN"/>
    <property type="match status" value="1"/>
</dbReference>
<keyword evidence="2" id="KW-1185">Reference proteome</keyword>
<accession>A0A543CPD5</accession>
<comment type="caution">
    <text evidence="1">The sequence shown here is derived from an EMBL/GenBank/DDBJ whole genome shotgun (WGS) entry which is preliminary data.</text>
</comment>
<name>A0A543CPD5_9ACTN</name>
<evidence type="ECO:0000313" key="1">
    <source>
        <dbReference type="EMBL" id="TQL98807.1"/>
    </source>
</evidence>
<dbReference type="RefSeq" id="WP_221640122.1">
    <property type="nucleotide sequence ID" value="NZ_VFOZ01000001.1"/>
</dbReference>
<dbReference type="Proteomes" id="UP000316096">
    <property type="component" value="Unassembled WGS sequence"/>
</dbReference>
<dbReference type="InterPro" id="IPR010775">
    <property type="entry name" value="DUF1365"/>
</dbReference>
<protein>
    <recommendedName>
        <fullName evidence="3">DUF1365 family protein</fullName>
    </recommendedName>
</protein>
<sequence length="209" mass="23523">MTASLYACQVTHVRAAPLRNAFTYPVYLWLFDVDHPPRGFLPGDHFGGRTLRQGLTDFLAGRGVGPVGRIRMLAQPRVLGHVFNPLSLYWCEAPGGTHVVAEVHNTYGERHGYLLRPGQTRLDKEFYVSPFYPVDGRYRMSLPEPGENLAVTVTLHRAGDRPFVATVRGERTRGRVVRRALATLAVPLRIRRQGIGLYLRGLPRKERPS</sequence>
<evidence type="ECO:0008006" key="3">
    <source>
        <dbReference type="Google" id="ProtNLM"/>
    </source>
</evidence>
<reference evidence="1 2" key="1">
    <citation type="submission" date="2019-06" db="EMBL/GenBank/DDBJ databases">
        <title>Sequencing the genomes of 1000 actinobacteria strains.</title>
        <authorList>
            <person name="Klenk H.-P."/>
        </authorList>
    </citation>
    <scope>NUCLEOTIDE SEQUENCE [LARGE SCALE GENOMIC DNA]</scope>
    <source>
        <strain evidence="1 2">DSM 102200</strain>
    </source>
</reference>
<gene>
    <name evidence="1" type="ORF">FB559_4441</name>
</gene>